<feature type="domain" description="Sof1-like protein" evidence="11">
    <location>
        <begin position="350"/>
        <end position="436"/>
    </location>
</feature>
<keyword evidence="13" id="KW-1185">Reference proteome</keyword>
<feature type="repeat" description="WD" evidence="9">
    <location>
        <begin position="274"/>
        <end position="306"/>
    </location>
</feature>
<keyword evidence="5" id="KW-0677">Repeat</keyword>
<sequence>MKVKVISRNPDEYLRETKRDIHKVQRNYDPDLHPLEAPREYARALNSVKLERMFAKPFVGNLDGHRDGVSCLAKDPKNLSILASGACDGEIRLWNLPVRSCIRSFQAHDGFVRGLTYTPNGQNLISLGDDKTIKFWGLEEDQEDPLNTILSKTVVSSISHQRGETRFATSGEICQLWEHTRNEPIRSYQWGVDSLHHIAFNQIETHLLAACASDRSIILYDTRETGPVRKTVMKLRANCLSWNPMEAFMFTVANEDYNLYSFDVRKMKSPVNVHMDHVAAVVYVDHSPTGKEFVSGSYDKTVRIYESHKGHSRDVYHTKRMQRLTVVSWSLDNKYIMSGSDEMNIRVWKAQASEKLGVMKPREKAAMNYHEALKAKFAQHPQIKRIARHRHVPKHVFNAQQEQRVMREKAKRKEGNVRKHSKKGSVPFVPERKKHIIKEHE</sequence>
<organism evidence="12 13">
    <name type="scientific">Megalurothrips usitatus</name>
    <name type="common">bean blossom thrips</name>
    <dbReference type="NCBI Taxonomy" id="439358"/>
    <lineage>
        <taxon>Eukaryota</taxon>
        <taxon>Metazoa</taxon>
        <taxon>Ecdysozoa</taxon>
        <taxon>Arthropoda</taxon>
        <taxon>Hexapoda</taxon>
        <taxon>Insecta</taxon>
        <taxon>Pterygota</taxon>
        <taxon>Neoptera</taxon>
        <taxon>Paraneoptera</taxon>
        <taxon>Thysanoptera</taxon>
        <taxon>Terebrantia</taxon>
        <taxon>Thripoidea</taxon>
        <taxon>Thripidae</taxon>
        <taxon>Megalurothrips</taxon>
    </lineage>
</organism>
<evidence type="ECO:0000256" key="6">
    <source>
        <dbReference type="ARBA" id="ARBA00023242"/>
    </source>
</evidence>
<feature type="compositionally biased region" description="Basic residues" evidence="10">
    <location>
        <begin position="432"/>
        <end position="441"/>
    </location>
</feature>
<protein>
    <recommendedName>
        <fullName evidence="3">DDB1- and CUL4-associated factor 13</fullName>
    </recommendedName>
    <alternativeName>
        <fullName evidence="8">WD repeat and SOF domain-containing protein 1</fullName>
    </alternativeName>
</protein>
<dbReference type="Proteomes" id="UP001075354">
    <property type="component" value="Chromosome 13"/>
</dbReference>
<keyword evidence="4 9" id="KW-0853">WD repeat</keyword>
<dbReference type="InterPro" id="IPR015943">
    <property type="entry name" value="WD40/YVTN_repeat-like_dom_sf"/>
</dbReference>
<dbReference type="PROSITE" id="PS50082">
    <property type="entry name" value="WD_REPEATS_2"/>
    <property type="match status" value="4"/>
</dbReference>
<comment type="caution">
    <text evidence="12">The sequence shown here is derived from an EMBL/GenBank/DDBJ whole genome shotgun (WGS) entry which is preliminary data.</text>
</comment>
<dbReference type="AlphaFoldDB" id="A0AAV7X8V5"/>
<dbReference type="EMBL" id="JAPTSV010000013">
    <property type="protein sequence ID" value="KAJ1521059.1"/>
    <property type="molecule type" value="Genomic_DNA"/>
</dbReference>
<keyword evidence="6" id="KW-0539">Nucleus</keyword>
<evidence type="ECO:0000256" key="3">
    <source>
        <dbReference type="ARBA" id="ARBA00021762"/>
    </source>
</evidence>
<evidence type="ECO:0000313" key="13">
    <source>
        <dbReference type="Proteomes" id="UP001075354"/>
    </source>
</evidence>
<evidence type="ECO:0000256" key="9">
    <source>
        <dbReference type="PROSITE-ProRule" id="PRU00221"/>
    </source>
</evidence>
<evidence type="ECO:0000256" key="10">
    <source>
        <dbReference type="SAM" id="MobiDB-lite"/>
    </source>
</evidence>
<dbReference type="Pfam" id="PF00400">
    <property type="entry name" value="WD40"/>
    <property type="match status" value="4"/>
</dbReference>
<dbReference type="GO" id="GO:0032040">
    <property type="term" value="C:small-subunit processome"/>
    <property type="evidence" value="ECO:0007669"/>
    <property type="project" value="TreeGrafter"/>
</dbReference>
<evidence type="ECO:0000313" key="12">
    <source>
        <dbReference type="EMBL" id="KAJ1521059.1"/>
    </source>
</evidence>
<feature type="repeat" description="WD" evidence="9">
    <location>
        <begin position="105"/>
        <end position="146"/>
    </location>
</feature>
<feature type="repeat" description="WD" evidence="9">
    <location>
        <begin position="62"/>
        <end position="104"/>
    </location>
</feature>
<dbReference type="PANTHER" id="PTHR22851">
    <property type="entry name" value="U3 SMALL NUCLEOLAR RNA U3 SNORNA ASSOCIATED PROTEIN"/>
    <property type="match status" value="1"/>
</dbReference>
<reference evidence="12" key="1">
    <citation type="submission" date="2022-12" db="EMBL/GenBank/DDBJ databases">
        <title>Chromosome-level genome assembly of the bean flower thrips Megalurothrips usitatus.</title>
        <authorList>
            <person name="Ma L."/>
            <person name="Liu Q."/>
            <person name="Li H."/>
            <person name="Cai W."/>
        </authorList>
    </citation>
    <scope>NUCLEOTIDE SEQUENCE</scope>
    <source>
        <strain evidence="12">Cailab_2022a</strain>
    </source>
</reference>
<feature type="region of interest" description="Disordered" evidence="10">
    <location>
        <begin position="407"/>
        <end position="441"/>
    </location>
</feature>
<dbReference type="SMART" id="SM00320">
    <property type="entry name" value="WD40"/>
    <property type="match status" value="5"/>
</dbReference>
<keyword evidence="7" id="KW-0687">Ribonucleoprotein</keyword>
<evidence type="ECO:0000256" key="4">
    <source>
        <dbReference type="ARBA" id="ARBA00022574"/>
    </source>
</evidence>
<gene>
    <name evidence="12" type="ORF">ONE63_002766</name>
</gene>
<comment type="subcellular location">
    <subcellularLocation>
        <location evidence="1">Nucleus</location>
        <location evidence="1">Nucleolus</location>
    </subcellularLocation>
</comment>
<evidence type="ECO:0000256" key="5">
    <source>
        <dbReference type="ARBA" id="ARBA00022737"/>
    </source>
</evidence>
<dbReference type="FunFam" id="2.130.10.10:FF:000826">
    <property type="entry name" value="DDB1- and CUL4-associated factor 13"/>
    <property type="match status" value="1"/>
</dbReference>
<feature type="repeat" description="WD" evidence="9">
    <location>
        <begin position="317"/>
        <end position="358"/>
    </location>
</feature>
<feature type="compositionally biased region" description="Basic and acidic residues" evidence="10">
    <location>
        <begin position="407"/>
        <end position="417"/>
    </location>
</feature>
<evidence type="ECO:0000256" key="2">
    <source>
        <dbReference type="ARBA" id="ARBA00005649"/>
    </source>
</evidence>
<comment type="similarity">
    <text evidence="2">Belongs to the WD repeat DCAF13/WDSOF1 family.</text>
</comment>
<accession>A0AAV7X8V5</accession>
<dbReference type="PROSITE" id="PS00678">
    <property type="entry name" value="WD_REPEATS_1"/>
    <property type="match status" value="1"/>
</dbReference>
<dbReference type="SUPFAM" id="SSF50978">
    <property type="entry name" value="WD40 repeat-like"/>
    <property type="match status" value="1"/>
</dbReference>
<dbReference type="GO" id="GO:0000462">
    <property type="term" value="P:maturation of SSU-rRNA from tricistronic rRNA transcript (SSU-rRNA, 5.8S rRNA, LSU-rRNA)"/>
    <property type="evidence" value="ECO:0007669"/>
    <property type="project" value="TreeGrafter"/>
</dbReference>
<evidence type="ECO:0000256" key="8">
    <source>
        <dbReference type="ARBA" id="ARBA00032239"/>
    </source>
</evidence>
<evidence type="ECO:0000256" key="1">
    <source>
        <dbReference type="ARBA" id="ARBA00004604"/>
    </source>
</evidence>
<dbReference type="Gene3D" id="2.130.10.10">
    <property type="entry name" value="YVTN repeat-like/Quinoprotein amine dehydrogenase"/>
    <property type="match status" value="2"/>
</dbReference>
<dbReference type="InterPro" id="IPR001680">
    <property type="entry name" value="WD40_rpt"/>
</dbReference>
<dbReference type="InterPro" id="IPR007287">
    <property type="entry name" value="Sof1"/>
</dbReference>
<evidence type="ECO:0000256" key="7">
    <source>
        <dbReference type="ARBA" id="ARBA00023274"/>
    </source>
</evidence>
<dbReference type="PANTHER" id="PTHR22851:SF0">
    <property type="entry name" value="DDB1- AND CUL4-ASSOCIATED FACTOR 13"/>
    <property type="match status" value="1"/>
</dbReference>
<dbReference type="InterPro" id="IPR036322">
    <property type="entry name" value="WD40_repeat_dom_sf"/>
</dbReference>
<dbReference type="FunFam" id="2.130.10.10:FF:000132">
    <property type="entry name" value="DDB1- and CUL4-associated factor 13"/>
    <property type="match status" value="1"/>
</dbReference>
<evidence type="ECO:0000259" key="11">
    <source>
        <dbReference type="Pfam" id="PF04158"/>
    </source>
</evidence>
<dbReference type="InterPro" id="IPR051733">
    <property type="entry name" value="WD_repeat_DCAF13/WDSOF1"/>
</dbReference>
<dbReference type="PROSITE" id="PS50294">
    <property type="entry name" value="WD_REPEATS_REGION"/>
    <property type="match status" value="2"/>
</dbReference>
<name>A0AAV7X8V5_9NEOP</name>
<proteinExistence type="inferred from homology"/>
<dbReference type="Pfam" id="PF04158">
    <property type="entry name" value="Sof1"/>
    <property type="match status" value="1"/>
</dbReference>
<dbReference type="InterPro" id="IPR019775">
    <property type="entry name" value="WD40_repeat_CS"/>
</dbReference>